<feature type="transmembrane region" description="Helical" evidence="7">
    <location>
        <begin position="387"/>
        <end position="414"/>
    </location>
</feature>
<feature type="transmembrane region" description="Helical" evidence="7">
    <location>
        <begin position="180"/>
        <end position="200"/>
    </location>
</feature>
<dbReference type="Pfam" id="PF01733">
    <property type="entry name" value="Nucleoside_tran"/>
    <property type="match status" value="1"/>
</dbReference>
<feature type="transmembrane region" description="Helical" evidence="7">
    <location>
        <begin position="40"/>
        <end position="66"/>
    </location>
</feature>
<keyword evidence="4 7" id="KW-0812">Transmembrane</keyword>
<dbReference type="Proteomes" id="UP000799753">
    <property type="component" value="Unassembled WGS sequence"/>
</dbReference>
<dbReference type="GO" id="GO:0015205">
    <property type="term" value="F:nucleobase transmembrane transporter activity"/>
    <property type="evidence" value="ECO:0007669"/>
    <property type="project" value="TreeGrafter"/>
</dbReference>
<evidence type="ECO:0000256" key="5">
    <source>
        <dbReference type="ARBA" id="ARBA00022989"/>
    </source>
</evidence>
<feature type="transmembrane region" description="Helical" evidence="7">
    <location>
        <begin position="355"/>
        <end position="375"/>
    </location>
</feature>
<evidence type="ECO:0000256" key="2">
    <source>
        <dbReference type="ARBA" id="ARBA00007965"/>
    </source>
</evidence>
<evidence type="ECO:0000313" key="9">
    <source>
        <dbReference type="Proteomes" id="UP000799753"/>
    </source>
</evidence>
<feature type="transmembrane region" description="Helical" evidence="7">
    <location>
        <begin position="426"/>
        <end position="446"/>
    </location>
</feature>
<dbReference type="SUPFAM" id="SSF103473">
    <property type="entry name" value="MFS general substrate transporter"/>
    <property type="match status" value="1"/>
</dbReference>
<dbReference type="GO" id="GO:0005886">
    <property type="term" value="C:plasma membrane"/>
    <property type="evidence" value="ECO:0007669"/>
    <property type="project" value="TreeGrafter"/>
</dbReference>
<dbReference type="InterPro" id="IPR002259">
    <property type="entry name" value="Eqnu_transpt"/>
</dbReference>
<protein>
    <submittedName>
        <fullName evidence="8">Nucleoside transporter family</fullName>
    </submittedName>
</protein>
<sequence>MERIREIFRRELSETPYEPLEGGSEHPDGERIEHGERFSWIDYGVFLLLGVAMLWAWNMFLAAAPYFQKRFESDERLLRNFQSAELSVSTFGNLGSIIILTKLQARASYPKRIISSLLLNAAIFALLAISTRQFLGASANGYFAFFVLVVFVASLATALCQNGVFAYVSGFGRPEYTQAIMTGQGIAGVLPCITQIASVLSVPEKVDSSKDAPQESSTSAFVYFLTATVISAITLVAFLYLLSRHSSRKHIKQTPGEDEIEAESRLSGRKTVPLLTLLRKLSWLAGAVFLNFAITMIYPVFTQQILSVKDSATASKLFQPSSFIPLGFLLWNIGDLFGRLLPGVPALSLASRPRLIFYLSVCRIVFIPMYLLCNLGGKGAAINSDAFYLLVVQVLFGVSNGYVGSSCMMGFAQWVNVDEREAAGGFMSLCLVAGLTVGSFLSFFAAGA</sequence>
<evidence type="ECO:0000256" key="4">
    <source>
        <dbReference type="ARBA" id="ARBA00022692"/>
    </source>
</evidence>
<reference evidence="8" key="1">
    <citation type="journal article" date="2020" name="Stud. Mycol.">
        <title>101 Dothideomycetes genomes: a test case for predicting lifestyles and emergence of pathogens.</title>
        <authorList>
            <person name="Haridas S."/>
            <person name="Albert R."/>
            <person name="Binder M."/>
            <person name="Bloem J."/>
            <person name="Labutti K."/>
            <person name="Salamov A."/>
            <person name="Andreopoulos B."/>
            <person name="Baker S."/>
            <person name="Barry K."/>
            <person name="Bills G."/>
            <person name="Bluhm B."/>
            <person name="Cannon C."/>
            <person name="Castanera R."/>
            <person name="Culley D."/>
            <person name="Daum C."/>
            <person name="Ezra D."/>
            <person name="Gonzalez J."/>
            <person name="Henrissat B."/>
            <person name="Kuo A."/>
            <person name="Liang C."/>
            <person name="Lipzen A."/>
            <person name="Lutzoni F."/>
            <person name="Magnuson J."/>
            <person name="Mondo S."/>
            <person name="Nolan M."/>
            <person name="Ohm R."/>
            <person name="Pangilinan J."/>
            <person name="Park H.-J."/>
            <person name="Ramirez L."/>
            <person name="Alfaro M."/>
            <person name="Sun H."/>
            <person name="Tritt A."/>
            <person name="Yoshinaga Y."/>
            <person name="Zwiers L.-H."/>
            <person name="Turgeon B."/>
            <person name="Goodwin S."/>
            <person name="Spatafora J."/>
            <person name="Crous P."/>
            <person name="Grigoriev I."/>
        </authorList>
    </citation>
    <scope>NUCLEOTIDE SEQUENCE</scope>
    <source>
        <strain evidence="8">CBS 473.64</strain>
    </source>
</reference>
<keyword evidence="3" id="KW-0813">Transport</keyword>
<dbReference type="OrthoDB" id="46396at2759"/>
<feature type="transmembrane region" description="Helical" evidence="7">
    <location>
        <begin position="281"/>
        <end position="301"/>
    </location>
</feature>
<keyword evidence="6 7" id="KW-0472">Membrane</keyword>
<feature type="transmembrane region" description="Helical" evidence="7">
    <location>
        <begin position="117"/>
        <end position="135"/>
    </location>
</feature>
<feature type="transmembrane region" description="Helical" evidence="7">
    <location>
        <begin position="141"/>
        <end position="168"/>
    </location>
</feature>
<organism evidence="8 9">
    <name type="scientific">Massarina eburnea CBS 473.64</name>
    <dbReference type="NCBI Taxonomy" id="1395130"/>
    <lineage>
        <taxon>Eukaryota</taxon>
        <taxon>Fungi</taxon>
        <taxon>Dikarya</taxon>
        <taxon>Ascomycota</taxon>
        <taxon>Pezizomycotina</taxon>
        <taxon>Dothideomycetes</taxon>
        <taxon>Pleosporomycetidae</taxon>
        <taxon>Pleosporales</taxon>
        <taxon>Massarineae</taxon>
        <taxon>Massarinaceae</taxon>
        <taxon>Massarina</taxon>
    </lineage>
</organism>
<keyword evidence="9" id="KW-1185">Reference proteome</keyword>
<evidence type="ECO:0000256" key="6">
    <source>
        <dbReference type="ARBA" id="ARBA00023136"/>
    </source>
</evidence>
<dbReference type="AlphaFoldDB" id="A0A6A6RK08"/>
<comment type="subcellular location">
    <subcellularLocation>
        <location evidence="1">Membrane</location>
        <topology evidence="1">Multi-pass membrane protein</topology>
    </subcellularLocation>
</comment>
<dbReference type="InterPro" id="IPR036259">
    <property type="entry name" value="MFS_trans_sf"/>
</dbReference>
<evidence type="ECO:0000256" key="7">
    <source>
        <dbReference type="SAM" id="Phobius"/>
    </source>
</evidence>
<evidence type="ECO:0000256" key="1">
    <source>
        <dbReference type="ARBA" id="ARBA00004141"/>
    </source>
</evidence>
<dbReference type="GO" id="GO:0034257">
    <property type="term" value="F:nicotinamide riboside transmembrane transporter activity"/>
    <property type="evidence" value="ECO:0007669"/>
    <property type="project" value="TreeGrafter"/>
</dbReference>
<dbReference type="PANTHER" id="PTHR10332:SF88">
    <property type="entry name" value="EQUILIBRATIVE NUCLEOSIDE TRANSPORTER 1, ISOFORM A"/>
    <property type="match status" value="1"/>
</dbReference>
<evidence type="ECO:0000313" key="8">
    <source>
        <dbReference type="EMBL" id="KAF2634791.1"/>
    </source>
</evidence>
<name>A0A6A6RK08_9PLEO</name>
<dbReference type="GO" id="GO:0000329">
    <property type="term" value="C:fungal-type vacuole membrane"/>
    <property type="evidence" value="ECO:0007669"/>
    <property type="project" value="TreeGrafter"/>
</dbReference>
<keyword evidence="5 7" id="KW-1133">Transmembrane helix</keyword>
<dbReference type="EMBL" id="MU006814">
    <property type="protein sequence ID" value="KAF2634791.1"/>
    <property type="molecule type" value="Genomic_DNA"/>
</dbReference>
<evidence type="ECO:0000256" key="3">
    <source>
        <dbReference type="ARBA" id="ARBA00022448"/>
    </source>
</evidence>
<gene>
    <name evidence="8" type="ORF">P280DRAFT_212120</name>
</gene>
<feature type="transmembrane region" description="Helical" evidence="7">
    <location>
        <begin position="86"/>
        <end position="105"/>
    </location>
</feature>
<comment type="similarity">
    <text evidence="2">Belongs to the SLC29A/ENT transporter (TC 2.A.57) family.</text>
</comment>
<dbReference type="PANTHER" id="PTHR10332">
    <property type="entry name" value="EQUILIBRATIVE NUCLEOSIDE TRANSPORTER"/>
    <property type="match status" value="1"/>
</dbReference>
<dbReference type="PIRSF" id="PIRSF016379">
    <property type="entry name" value="ENT"/>
    <property type="match status" value="1"/>
</dbReference>
<proteinExistence type="inferred from homology"/>
<feature type="transmembrane region" description="Helical" evidence="7">
    <location>
        <begin position="220"/>
        <end position="242"/>
    </location>
</feature>
<accession>A0A6A6RK08</accession>